<dbReference type="Gene3D" id="3.40.630.30">
    <property type="match status" value="1"/>
</dbReference>
<sequence length="536" mass="60072">MTYIYRIAKTKHDEEQIHKLNYETFVEEIPQHESNGQRLLKDQFHSENTYLLCMKGSHIIGMIAVRSARPFSLDKKIGPVEARLSNPPHHPVEIRLLSIKEQYRTGRPFLGMMQALVNWCLKEGYDAAFISGTVRELKLYRQLGFVPFAETTGTAEASFVPMMLTQETYEAGPAGRIAKPMVNFLPGPTQVSEDVKNALTIDAISHRSSAHARTLTSVQDHLKSLTNARYVQVLQGTGTLANDVVAAQLSRLPGKGLILVNGEFGNRLCDHAIRFGMDFDVFESAWGEAFDINELQRFMDTQEFSYIWFVHCETSTGVLNDLEKIGAVCLQRNIPIAVDCASSLGTVPLNLENIDFASSGSGKGLSSFSGLALVFHKENVEPDKKIPRYLDLGMYAAAEGIPYTQSSNLIQALEKAVCQLKCNQENHFEAIQKRANILRSGIERIGYKILAHECNASPGILTMVLKQGESSQHLGEDLFLNGYRTHYESKYLRERNWLQLASMNEMNETDITRFLDILKGLTSFTSELKGESTIYN</sequence>
<dbReference type="RefSeq" id="WP_317935482.1">
    <property type="nucleotide sequence ID" value="NZ_JAUBDH010000004.1"/>
</dbReference>
<keyword evidence="2" id="KW-0663">Pyridoxal phosphate</keyword>
<name>A0ABU4FYX8_9BACL</name>
<dbReference type="SUPFAM" id="SSF53383">
    <property type="entry name" value="PLP-dependent transferases"/>
    <property type="match status" value="1"/>
</dbReference>
<dbReference type="InterPro" id="IPR016181">
    <property type="entry name" value="Acyl_CoA_acyltransferase"/>
</dbReference>
<accession>A0ABU4FYX8</accession>
<dbReference type="Gene3D" id="3.90.1150.10">
    <property type="entry name" value="Aspartate Aminotransferase, domain 1"/>
    <property type="match status" value="1"/>
</dbReference>
<dbReference type="EMBL" id="JAUBDH010000004">
    <property type="protein sequence ID" value="MDW0109929.1"/>
    <property type="molecule type" value="Genomic_DNA"/>
</dbReference>
<dbReference type="PROSITE" id="PS51186">
    <property type="entry name" value="GNAT"/>
    <property type="match status" value="1"/>
</dbReference>
<keyword evidence="4" id="KW-0032">Aminotransferase</keyword>
<reference evidence="4 5" key="1">
    <citation type="submission" date="2023-06" db="EMBL/GenBank/DDBJ databases">
        <title>Sporosarcina sp. nov., isolated from Korean traditional fermented seafood 'Jeotgal'.</title>
        <authorList>
            <person name="Yang A.-I."/>
            <person name="Shin N.-R."/>
        </authorList>
    </citation>
    <scope>NUCLEOTIDE SEQUENCE [LARGE SCALE GENOMIC DNA]</scope>
    <source>
        <strain evidence="4 5">KCTC3840</strain>
    </source>
</reference>
<dbReference type="InterPro" id="IPR000182">
    <property type="entry name" value="GNAT_dom"/>
</dbReference>
<gene>
    <name evidence="4" type="ORF">QT716_07630</name>
</gene>
<dbReference type="InterPro" id="IPR015424">
    <property type="entry name" value="PyrdxlP-dep_Trfase"/>
</dbReference>
<proteinExistence type="predicted"/>
<dbReference type="Pfam" id="PF13444">
    <property type="entry name" value="Acetyltransf_5"/>
    <property type="match status" value="1"/>
</dbReference>
<dbReference type="InterPro" id="IPR015422">
    <property type="entry name" value="PyrdxlP-dep_Trfase_small"/>
</dbReference>
<keyword evidence="4" id="KW-0808">Transferase</keyword>
<comment type="cofactor">
    <cofactor evidence="1">
        <name>pyridoxal 5'-phosphate</name>
        <dbReference type="ChEBI" id="CHEBI:597326"/>
    </cofactor>
</comment>
<feature type="domain" description="N-acetyltransferase" evidence="3">
    <location>
        <begin position="3"/>
        <end position="167"/>
    </location>
</feature>
<dbReference type="Gene3D" id="3.40.640.10">
    <property type="entry name" value="Type I PLP-dependent aspartate aminotransferase-like (Major domain)"/>
    <property type="match status" value="1"/>
</dbReference>
<dbReference type="Pfam" id="PF00266">
    <property type="entry name" value="Aminotran_5"/>
    <property type="match status" value="1"/>
</dbReference>
<comment type="caution">
    <text evidence="4">The sequence shown here is derived from an EMBL/GenBank/DDBJ whole genome shotgun (WGS) entry which is preliminary data.</text>
</comment>
<evidence type="ECO:0000259" key="3">
    <source>
        <dbReference type="PROSITE" id="PS51186"/>
    </source>
</evidence>
<dbReference type="GO" id="GO:0008483">
    <property type="term" value="F:transaminase activity"/>
    <property type="evidence" value="ECO:0007669"/>
    <property type="project" value="UniProtKB-KW"/>
</dbReference>
<evidence type="ECO:0000256" key="1">
    <source>
        <dbReference type="ARBA" id="ARBA00001933"/>
    </source>
</evidence>
<dbReference type="PANTHER" id="PTHR21152">
    <property type="entry name" value="AMINOTRANSFERASE CLASS V"/>
    <property type="match status" value="1"/>
</dbReference>
<keyword evidence="5" id="KW-1185">Reference proteome</keyword>
<evidence type="ECO:0000256" key="2">
    <source>
        <dbReference type="ARBA" id="ARBA00022898"/>
    </source>
</evidence>
<organism evidence="4 5">
    <name type="scientific">Sporosarcina aquimarina</name>
    <dbReference type="NCBI Taxonomy" id="114975"/>
    <lineage>
        <taxon>Bacteria</taxon>
        <taxon>Bacillati</taxon>
        <taxon>Bacillota</taxon>
        <taxon>Bacilli</taxon>
        <taxon>Bacillales</taxon>
        <taxon>Caryophanaceae</taxon>
        <taxon>Sporosarcina</taxon>
    </lineage>
</organism>
<protein>
    <submittedName>
        <fullName evidence="4">Aminotransferase class V-fold PLP-dependent enzyme</fullName>
    </submittedName>
</protein>
<evidence type="ECO:0000313" key="4">
    <source>
        <dbReference type="EMBL" id="MDW0109929.1"/>
    </source>
</evidence>
<dbReference type="Proteomes" id="UP001280629">
    <property type="component" value="Unassembled WGS sequence"/>
</dbReference>
<dbReference type="PANTHER" id="PTHR21152:SF40">
    <property type="entry name" value="ALANINE--GLYOXYLATE AMINOTRANSFERASE"/>
    <property type="match status" value="1"/>
</dbReference>
<dbReference type="InterPro" id="IPR000192">
    <property type="entry name" value="Aminotrans_V_dom"/>
</dbReference>
<evidence type="ECO:0000313" key="5">
    <source>
        <dbReference type="Proteomes" id="UP001280629"/>
    </source>
</evidence>
<dbReference type="SUPFAM" id="SSF55729">
    <property type="entry name" value="Acyl-CoA N-acyltransferases (Nat)"/>
    <property type="match status" value="1"/>
</dbReference>
<dbReference type="InterPro" id="IPR015421">
    <property type="entry name" value="PyrdxlP-dep_Trfase_major"/>
</dbReference>